<dbReference type="PANTHER" id="PTHR20883">
    <property type="entry name" value="PHYTANOYL-COA DIOXYGENASE DOMAIN CONTAINING 1"/>
    <property type="match status" value="1"/>
</dbReference>
<sequence>MTLHGLTEEQQSMWERDGYLVVENFLGREETDAYNAKVDAAFARFEASGAENPATGALNYVRQICGIIEHGEPFVELMEHPRMMRILRDLLGDSFVMIDNEAMLKPPGKLAHTSWHRDSSTQIVMNEKPVPFMVKVFYFLSDVPYDGGCLAFLPGSNRMRNDELPAAEKPEDMPGHARMNVKAGTAVIFNAYTYHSALSNVSDVTRRSLIYNYAQSCLRAWPGYEPSEALKAAAATNMRKMLLGVTPWVNDPKAFEDADASAVGKMAMG</sequence>
<reference evidence="1 2" key="1">
    <citation type="submission" date="2021-03" db="EMBL/GenBank/DDBJ databases">
        <title>Paenibacillus artemisicola MWE-103 whole genome sequence.</title>
        <authorList>
            <person name="Ham Y.J."/>
        </authorList>
    </citation>
    <scope>NUCLEOTIDE SEQUENCE [LARGE SCALE GENOMIC DNA]</scope>
    <source>
        <strain evidence="1 2">MWE-103</strain>
    </source>
</reference>
<dbReference type="RefSeq" id="WP_208849218.1">
    <property type="nucleotide sequence ID" value="NZ_JAGGDJ010000018.1"/>
</dbReference>
<dbReference type="Proteomes" id="UP000670947">
    <property type="component" value="Unassembled WGS sequence"/>
</dbReference>
<evidence type="ECO:0000313" key="2">
    <source>
        <dbReference type="Proteomes" id="UP000670947"/>
    </source>
</evidence>
<name>A0ABS3WEB4_9BACL</name>
<dbReference type="PANTHER" id="PTHR20883:SF48">
    <property type="entry name" value="ECTOINE DIOXYGENASE"/>
    <property type="match status" value="1"/>
</dbReference>
<dbReference type="EMBL" id="JAGGDJ010000018">
    <property type="protein sequence ID" value="MBO7746441.1"/>
    <property type="molecule type" value="Genomic_DNA"/>
</dbReference>
<dbReference type="InterPro" id="IPR008775">
    <property type="entry name" value="Phytyl_CoA_dOase-like"/>
</dbReference>
<accession>A0ABS3WEB4</accession>
<dbReference type="Gene3D" id="2.60.120.620">
    <property type="entry name" value="q2cbj1_9rhob like domain"/>
    <property type="match status" value="1"/>
</dbReference>
<comment type="caution">
    <text evidence="1">The sequence shown here is derived from an EMBL/GenBank/DDBJ whole genome shotgun (WGS) entry which is preliminary data.</text>
</comment>
<keyword evidence="1" id="KW-0560">Oxidoreductase</keyword>
<dbReference type="Pfam" id="PF05721">
    <property type="entry name" value="PhyH"/>
    <property type="match status" value="1"/>
</dbReference>
<organism evidence="1 2">
    <name type="scientific">Paenibacillus artemisiicola</name>
    <dbReference type="NCBI Taxonomy" id="1172618"/>
    <lineage>
        <taxon>Bacteria</taxon>
        <taxon>Bacillati</taxon>
        <taxon>Bacillota</taxon>
        <taxon>Bacilli</taxon>
        <taxon>Bacillales</taxon>
        <taxon>Paenibacillaceae</taxon>
        <taxon>Paenibacillus</taxon>
    </lineage>
</organism>
<gene>
    <name evidence="1" type="ORF">I8J29_19695</name>
</gene>
<proteinExistence type="predicted"/>
<keyword evidence="2" id="KW-1185">Reference proteome</keyword>
<keyword evidence="1" id="KW-0223">Dioxygenase</keyword>
<protein>
    <submittedName>
        <fullName evidence="1">Phytanoyl-CoA dioxygenase family protein</fullName>
    </submittedName>
</protein>
<dbReference type="GO" id="GO:0051213">
    <property type="term" value="F:dioxygenase activity"/>
    <property type="evidence" value="ECO:0007669"/>
    <property type="project" value="UniProtKB-KW"/>
</dbReference>
<dbReference type="SUPFAM" id="SSF51197">
    <property type="entry name" value="Clavaminate synthase-like"/>
    <property type="match status" value="1"/>
</dbReference>
<evidence type="ECO:0000313" key="1">
    <source>
        <dbReference type="EMBL" id="MBO7746441.1"/>
    </source>
</evidence>